<sequence>MSVWLHCQKNSTAHGKYFIRTAFNTNHAAVEAINTWLQVSLLSQVPETFGHYPFAMLPADG</sequence>
<gene>
    <name evidence="1" type="ORF">AWB69_08641</name>
</gene>
<name>A0A158JRJ4_9BURK</name>
<proteinExistence type="predicted"/>
<dbReference type="RefSeq" id="WP_062092680.1">
    <property type="nucleotide sequence ID" value="NZ_FCOK02000113.1"/>
</dbReference>
<reference evidence="1 2" key="1">
    <citation type="submission" date="2016-01" db="EMBL/GenBank/DDBJ databases">
        <authorList>
            <person name="Oliw E.H."/>
        </authorList>
    </citation>
    <scope>NUCLEOTIDE SEQUENCE [LARGE SCALE GENOMIC DNA]</scope>
    <source>
        <strain evidence="1">LMG 27134</strain>
    </source>
</reference>
<protein>
    <submittedName>
        <fullName evidence="1">Uncharacterized protein</fullName>
    </submittedName>
</protein>
<dbReference type="Proteomes" id="UP000054683">
    <property type="component" value="Unassembled WGS sequence"/>
</dbReference>
<organism evidence="1 2">
    <name type="scientific">Caballeronia udeis</name>
    <dbReference type="NCBI Taxonomy" id="1232866"/>
    <lineage>
        <taxon>Bacteria</taxon>
        <taxon>Pseudomonadati</taxon>
        <taxon>Pseudomonadota</taxon>
        <taxon>Betaproteobacteria</taxon>
        <taxon>Burkholderiales</taxon>
        <taxon>Burkholderiaceae</taxon>
        <taxon>Caballeronia</taxon>
    </lineage>
</organism>
<dbReference type="EMBL" id="FCOK02000113">
    <property type="protein sequence ID" value="SAL71492.1"/>
    <property type="molecule type" value="Genomic_DNA"/>
</dbReference>
<dbReference type="AlphaFoldDB" id="A0A158JRJ4"/>
<accession>A0A158JRJ4</accession>
<evidence type="ECO:0000313" key="1">
    <source>
        <dbReference type="EMBL" id="SAL71492.1"/>
    </source>
</evidence>
<evidence type="ECO:0000313" key="2">
    <source>
        <dbReference type="Proteomes" id="UP000054683"/>
    </source>
</evidence>